<dbReference type="STRING" id="1121449.SAMN02745704_01724"/>
<keyword evidence="1" id="KW-0732">Signal</keyword>
<reference evidence="2 3" key="1">
    <citation type="submission" date="2017-02" db="EMBL/GenBank/DDBJ databases">
        <authorList>
            <person name="Peterson S.W."/>
        </authorList>
    </citation>
    <scope>NUCLEOTIDE SEQUENCE [LARGE SCALE GENOMIC DNA]</scope>
    <source>
        <strain evidence="2 3">DSM 16080</strain>
    </source>
</reference>
<dbReference type="OrthoDB" id="5422153at2"/>
<evidence type="ECO:0000313" key="3">
    <source>
        <dbReference type="Proteomes" id="UP000190027"/>
    </source>
</evidence>
<dbReference type="Pfam" id="PF13517">
    <property type="entry name" value="FG-GAP_3"/>
    <property type="match status" value="1"/>
</dbReference>
<dbReference type="SUPFAM" id="SSF69318">
    <property type="entry name" value="Integrin alpha N-terminal domain"/>
    <property type="match status" value="1"/>
</dbReference>
<dbReference type="Proteomes" id="UP000190027">
    <property type="component" value="Unassembled WGS sequence"/>
</dbReference>
<dbReference type="EMBL" id="FUYC01000006">
    <property type="protein sequence ID" value="SKA83797.1"/>
    <property type="molecule type" value="Genomic_DNA"/>
</dbReference>
<evidence type="ECO:0000313" key="2">
    <source>
        <dbReference type="EMBL" id="SKA83797.1"/>
    </source>
</evidence>
<protein>
    <submittedName>
        <fullName evidence="2">Repeat domain-containing protein</fullName>
    </submittedName>
</protein>
<proteinExistence type="predicted"/>
<keyword evidence="3" id="KW-1185">Reference proteome</keyword>
<sequence>MRVRYVSALQALTGLLLALVLLPAPAMAQMKTFMVFPFTYMGPPQYQHYGKGASSRFERKLTLPGTLEPASDSVAATLGQTAPATASDARSLLAGTNTDYLVWGNVSVGESGVVLDVTLQGLTADPIHKSSEVPMDEVTMELDRMADEMTQTLFNAGQEDVETPGQSAAAANPAFLDAQSTQQGFTAASVNPQFRYEGGTRNTGRWQSRGLRFASRSMAICDATGDGKNEVFILEEYTLHAYRIEDGKLKHLAEQKFSRKAEMIGVCAIDMDRDGASELVVSSFRDDLPLSHIFRFSPNGSGFSPVVEDVRMFLNVVRMPPNFTPVLLGQRKGRHRLLQSDDVYEVLVSGGDVIKSKRVPLPEFSNVYNISFLPEGGSYKIVRLDKTGHIGVFSADLKPEYVSQETYNSSAIPLELPNEVVPGMGTHRDAMEQQYYYVPLRTVVTNMMTGTDKYELLMNKDISVAAQIFKRFRTFTQGEIHGLFWDGTGMNLSWKTRRIKGTVVDYDIADYDNNGQDDLLVLVNTYPGAVQLEYRKTVLFAYDLNLQ</sequence>
<evidence type="ECO:0000256" key="1">
    <source>
        <dbReference type="ARBA" id="ARBA00022729"/>
    </source>
</evidence>
<dbReference type="AlphaFoldDB" id="A0A1T4X2Z9"/>
<dbReference type="RefSeq" id="WP_078717280.1">
    <property type="nucleotide sequence ID" value="NZ_FUYC01000006.1"/>
</dbReference>
<accession>A0A1T4X2Z9</accession>
<dbReference type="InterPro" id="IPR028994">
    <property type="entry name" value="Integrin_alpha_N"/>
</dbReference>
<name>A0A1T4X2Z9_9BACT</name>
<dbReference type="InterPro" id="IPR013517">
    <property type="entry name" value="FG-GAP"/>
</dbReference>
<organism evidence="2 3">
    <name type="scientific">Paucidesulfovibrio gracilis DSM 16080</name>
    <dbReference type="NCBI Taxonomy" id="1121449"/>
    <lineage>
        <taxon>Bacteria</taxon>
        <taxon>Pseudomonadati</taxon>
        <taxon>Thermodesulfobacteriota</taxon>
        <taxon>Desulfovibrionia</taxon>
        <taxon>Desulfovibrionales</taxon>
        <taxon>Desulfovibrionaceae</taxon>
        <taxon>Paucidesulfovibrio</taxon>
    </lineage>
</organism>
<gene>
    <name evidence="2" type="ORF">SAMN02745704_01724</name>
</gene>